<dbReference type="PANTHER" id="PTHR12804">
    <property type="entry name" value="MICROSOMAL SIGNAL PEPTIDASE 23 KD SUBUNIT SPC22/23"/>
    <property type="match status" value="1"/>
</dbReference>
<evidence type="ECO:0000256" key="4">
    <source>
        <dbReference type="ARBA" id="ARBA00022824"/>
    </source>
</evidence>
<keyword evidence="12" id="KW-1185">Reference proteome</keyword>
<comment type="similarity">
    <text evidence="2 9">Belongs to the SPCS3 family.</text>
</comment>
<keyword evidence="10" id="KW-0732">Signal</keyword>
<protein>
    <recommendedName>
        <fullName evidence="9">Signal peptidase subunit 3</fullName>
    </recommendedName>
</protein>
<evidence type="ECO:0000256" key="10">
    <source>
        <dbReference type="SAM" id="SignalP"/>
    </source>
</evidence>
<evidence type="ECO:0000256" key="9">
    <source>
        <dbReference type="PIRNR" id="PIRNR016089"/>
    </source>
</evidence>
<evidence type="ECO:0000256" key="5">
    <source>
        <dbReference type="ARBA" id="ARBA00022968"/>
    </source>
</evidence>
<comment type="function">
    <text evidence="8">Essential component of the signal peptidase complex (SPC) which catalyzes the cleavage of N-terminal signal sequences from nascent proteins as they are translocated into the lumen of the endoplasmic reticulum. Essential for the SPC catalytic activity, possibly by stabilizing and positioning the active center of the complex close to the lumenal surface. Essential for viability.</text>
</comment>
<organism evidence="11 12">
    <name type="scientific">Mortierella isabellina</name>
    <name type="common">Filamentous fungus</name>
    <name type="synonym">Umbelopsis isabellina</name>
    <dbReference type="NCBI Taxonomy" id="91625"/>
    <lineage>
        <taxon>Eukaryota</taxon>
        <taxon>Fungi</taxon>
        <taxon>Fungi incertae sedis</taxon>
        <taxon>Mucoromycota</taxon>
        <taxon>Mucoromycotina</taxon>
        <taxon>Umbelopsidomycetes</taxon>
        <taxon>Umbelopsidales</taxon>
        <taxon>Umbelopsidaceae</taxon>
        <taxon>Umbelopsis</taxon>
    </lineage>
</organism>
<proteinExistence type="inferred from homology"/>
<dbReference type="GO" id="GO:0005787">
    <property type="term" value="C:signal peptidase complex"/>
    <property type="evidence" value="ECO:0007669"/>
    <property type="project" value="UniProtKB-UniRule"/>
</dbReference>
<evidence type="ECO:0000313" key="12">
    <source>
        <dbReference type="Proteomes" id="UP000654370"/>
    </source>
</evidence>
<comment type="caution">
    <text evidence="11">The sequence shown here is derived from an EMBL/GenBank/DDBJ whole genome shotgun (WGS) entry which is preliminary data.</text>
</comment>
<gene>
    <name evidence="11" type="ORF">INT43_006020</name>
</gene>
<keyword evidence="5" id="KW-0735">Signal-anchor</keyword>
<dbReference type="PANTHER" id="PTHR12804:SF0">
    <property type="entry name" value="SIGNAL PEPTIDASE COMPLEX SUBUNIT 3"/>
    <property type="match status" value="1"/>
</dbReference>
<evidence type="ECO:0000256" key="2">
    <source>
        <dbReference type="ARBA" id="ARBA00009289"/>
    </source>
</evidence>
<dbReference type="Pfam" id="PF04573">
    <property type="entry name" value="SPC22"/>
    <property type="match status" value="1"/>
</dbReference>
<evidence type="ECO:0000313" key="11">
    <source>
        <dbReference type="EMBL" id="KAG2174958.1"/>
    </source>
</evidence>
<keyword evidence="3" id="KW-0812">Transmembrane</keyword>
<dbReference type="GO" id="GO:0006465">
    <property type="term" value="P:signal peptide processing"/>
    <property type="evidence" value="ECO:0007669"/>
    <property type="project" value="UniProtKB-UniRule"/>
</dbReference>
<comment type="subcellular location">
    <subcellularLocation>
        <location evidence="1">Endoplasmic reticulum membrane</location>
        <topology evidence="1">Single-pass type II membrane protein</topology>
    </subcellularLocation>
</comment>
<evidence type="ECO:0000256" key="6">
    <source>
        <dbReference type="ARBA" id="ARBA00022989"/>
    </source>
</evidence>
<name>A0A8H7PJF0_MORIS</name>
<dbReference type="OrthoDB" id="10261524at2759"/>
<dbReference type="AlphaFoldDB" id="A0A8H7PJF0"/>
<evidence type="ECO:0000256" key="1">
    <source>
        <dbReference type="ARBA" id="ARBA00004648"/>
    </source>
</evidence>
<evidence type="ECO:0000256" key="3">
    <source>
        <dbReference type="ARBA" id="ARBA00022692"/>
    </source>
</evidence>
<dbReference type="PIRSF" id="PIRSF016089">
    <property type="entry name" value="SPC22"/>
    <property type="match status" value="1"/>
</dbReference>
<dbReference type="GO" id="GO:0045047">
    <property type="term" value="P:protein targeting to ER"/>
    <property type="evidence" value="ECO:0007669"/>
    <property type="project" value="TreeGrafter"/>
</dbReference>
<dbReference type="InterPro" id="IPR007653">
    <property type="entry name" value="SPC3"/>
</dbReference>
<sequence length="185" mass="20898">MHNLSQRANTALSLASTVLFSMLGLVAAISFFTGYGSPSSANVQVKNIKVVQSRYGPDYFDYGRKTSEFGVIKFDLDADLSDLFNWNTKQLFVSVVAEYETKTHNKNQVVIWDKIIRNKESAKISLRNVPNKYALIDFSQKWRKQQAKLSLHWDVTPWVGTFQMGSSNASTAVFTFPLVENQSGR</sequence>
<evidence type="ECO:0000256" key="7">
    <source>
        <dbReference type="ARBA" id="ARBA00023136"/>
    </source>
</evidence>
<dbReference type="Proteomes" id="UP000654370">
    <property type="component" value="Unassembled WGS sequence"/>
</dbReference>
<feature type="chain" id="PRO_5034256696" description="Signal peptidase subunit 3" evidence="10">
    <location>
        <begin position="29"/>
        <end position="185"/>
    </location>
</feature>
<keyword evidence="4 9" id="KW-0256">Endoplasmic reticulum</keyword>
<dbReference type="EMBL" id="JAEPQZ010000012">
    <property type="protein sequence ID" value="KAG2174958.1"/>
    <property type="molecule type" value="Genomic_DNA"/>
</dbReference>
<evidence type="ECO:0000256" key="8">
    <source>
        <dbReference type="ARBA" id="ARBA00045670"/>
    </source>
</evidence>
<keyword evidence="6" id="KW-1133">Transmembrane helix</keyword>
<feature type="signal peptide" evidence="10">
    <location>
        <begin position="1"/>
        <end position="28"/>
    </location>
</feature>
<reference evidence="11" key="1">
    <citation type="submission" date="2020-12" db="EMBL/GenBank/DDBJ databases">
        <title>Metabolic potential, ecology and presence of endohyphal bacteria is reflected in genomic diversity of Mucoromycotina.</title>
        <authorList>
            <person name="Muszewska A."/>
            <person name="Okrasinska A."/>
            <person name="Steczkiewicz K."/>
            <person name="Drgas O."/>
            <person name="Orlowska M."/>
            <person name="Perlinska-Lenart U."/>
            <person name="Aleksandrzak-Piekarczyk T."/>
            <person name="Szatraj K."/>
            <person name="Zielenkiewicz U."/>
            <person name="Pilsyk S."/>
            <person name="Malc E."/>
            <person name="Mieczkowski P."/>
            <person name="Kruszewska J.S."/>
            <person name="Biernat P."/>
            <person name="Pawlowska J."/>
        </authorList>
    </citation>
    <scope>NUCLEOTIDE SEQUENCE</scope>
    <source>
        <strain evidence="11">WA0000067209</strain>
    </source>
</reference>
<accession>A0A8H7PJF0</accession>
<keyword evidence="7 9" id="KW-0472">Membrane</keyword>